<feature type="domain" description="Kinetochore protein Nuf2 N-terminal" evidence="10">
    <location>
        <begin position="20"/>
        <end position="150"/>
    </location>
</feature>
<name>A0A0P4WSF5_SCYOL</name>
<dbReference type="EMBL" id="GDRN01034325">
    <property type="protein sequence ID" value="JAI67452.1"/>
    <property type="molecule type" value="Transcribed_RNA"/>
</dbReference>
<feature type="coiled-coil region" evidence="9">
    <location>
        <begin position="145"/>
        <end position="444"/>
    </location>
</feature>
<evidence type="ECO:0000313" key="11">
    <source>
        <dbReference type="EMBL" id="JAI67452.1"/>
    </source>
</evidence>
<keyword evidence="8" id="KW-0137">Centromere</keyword>
<dbReference type="Pfam" id="PF03800">
    <property type="entry name" value="Nuf2"/>
    <property type="match status" value="1"/>
</dbReference>
<organism evidence="11">
    <name type="scientific">Scylla olivacea</name>
    <name type="common">Orange mud crab</name>
    <name type="synonym">Cancer olivacea</name>
    <dbReference type="NCBI Taxonomy" id="85551"/>
    <lineage>
        <taxon>Eukaryota</taxon>
        <taxon>Metazoa</taxon>
        <taxon>Ecdysozoa</taxon>
        <taxon>Arthropoda</taxon>
        <taxon>Crustacea</taxon>
        <taxon>Multicrustacea</taxon>
        <taxon>Malacostraca</taxon>
        <taxon>Eumalacostraca</taxon>
        <taxon>Eucarida</taxon>
        <taxon>Decapoda</taxon>
        <taxon>Pleocyemata</taxon>
        <taxon>Brachyura</taxon>
        <taxon>Eubrachyura</taxon>
        <taxon>Portunoidea</taxon>
        <taxon>Portunidae</taxon>
        <taxon>Portuninae</taxon>
        <taxon>Scylla</taxon>
    </lineage>
</organism>
<keyword evidence="6 9" id="KW-0175">Coiled coil</keyword>
<evidence type="ECO:0000256" key="1">
    <source>
        <dbReference type="ARBA" id="ARBA00004584"/>
    </source>
</evidence>
<keyword evidence="7" id="KW-0131">Cell cycle</keyword>
<dbReference type="InterPro" id="IPR038275">
    <property type="entry name" value="Nuf2_N_sf"/>
</dbReference>
<keyword evidence="4" id="KW-0132">Cell division</keyword>
<protein>
    <recommendedName>
        <fullName evidence="10">Kinetochore protein Nuf2 N-terminal domain-containing protein</fullName>
    </recommendedName>
</protein>
<keyword evidence="5" id="KW-0498">Mitosis</keyword>
<evidence type="ECO:0000256" key="9">
    <source>
        <dbReference type="SAM" id="Coils"/>
    </source>
</evidence>
<evidence type="ECO:0000256" key="4">
    <source>
        <dbReference type="ARBA" id="ARBA00022618"/>
    </source>
</evidence>
<dbReference type="InterPro" id="IPR005549">
    <property type="entry name" value="Kinetochore_Nuf2_N"/>
</dbReference>
<dbReference type="AlphaFoldDB" id="A0A0P4WSF5"/>
<dbReference type="GO" id="GO:0031262">
    <property type="term" value="C:Ndc80 complex"/>
    <property type="evidence" value="ECO:0007669"/>
    <property type="project" value="InterPro"/>
</dbReference>
<evidence type="ECO:0000256" key="7">
    <source>
        <dbReference type="ARBA" id="ARBA00023306"/>
    </source>
</evidence>
<comment type="similarity">
    <text evidence="2">Belongs to the NUF2 family.</text>
</comment>
<evidence type="ECO:0000256" key="2">
    <source>
        <dbReference type="ARBA" id="ARBA00005498"/>
    </source>
</evidence>
<dbReference type="Gene3D" id="1.10.418.60">
    <property type="entry name" value="Ncd80 complex, Nuf2 subunit"/>
    <property type="match status" value="1"/>
</dbReference>
<reference evidence="11" key="1">
    <citation type="submission" date="2015-09" db="EMBL/GenBank/DDBJ databases">
        <title>Scylla olivacea transcriptome.</title>
        <authorList>
            <person name="Ikhwanuddin M."/>
        </authorList>
    </citation>
    <scope>NUCLEOTIDE SEQUENCE</scope>
</reference>
<proteinExistence type="inferred from homology"/>
<comment type="subcellular location">
    <subcellularLocation>
        <location evidence="1">Chromosome</location>
        <location evidence="1">Centromere</location>
    </subcellularLocation>
</comment>
<dbReference type="GO" id="GO:0051301">
    <property type="term" value="P:cell division"/>
    <property type="evidence" value="ECO:0007669"/>
    <property type="project" value="UniProtKB-KW"/>
</dbReference>
<keyword evidence="3" id="KW-0158">Chromosome</keyword>
<sequence length="460" mass="53676">MAEASAIPGPSQGSGATQGYTDSQIITIMAEMWDLKLNPHEFQQMKPEFVQKVYYAFLKDIGVNLERLNQIPPQLLDSIQSTEDYIGAVRRSVLVSHMRNYFILIYNDDSFRLADIINPKPKRTRRFFAMICNFMLFTERFCKMAEEKEEEVNVLIERREKMNAKLQKLQQLISDRKVENTRSEVAKEEEIRRLDEKTREIEKCQEEKSALKGQLEELKLSLASLKTTKKAAELKVEEVKDEVQKLEGLVIQAGEQEEINRRKTKIALLKEDNQDWKHHLNLLQQRIKIKTSMKEKIDKIILVVQEIELERSKTEELKTSLEQKVLEISQLQEEIKNQDTQNMQLTENLKLVKTNSQSMLETWDCKKESLEMEIKEQKGVLEDLHRKLTEDDIAYSDGIDTIAELEMQIKHSKEKISNINAMVKENYKIMLNAVEEKNMDMNNTLSEVAECVEEFKKLVG</sequence>
<evidence type="ECO:0000256" key="8">
    <source>
        <dbReference type="ARBA" id="ARBA00023328"/>
    </source>
</evidence>
<evidence type="ECO:0000259" key="10">
    <source>
        <dbReference type="Pfam" id="PF03800"/>
    </source>
</evidence>
<evidence type="ECO:0000256" key="3">
    <source>
        <dbReference type="ARBA" id="ARBA00022454"/>
    </source>
</evidence>
<evidence type="ECO:0000256" key="5">
    <source>
        <dbReference type="ARBA" id="ARBA00022776"/>
    </source>
</evidence>
<evidence type="ECO:0000256" key="6">
    <source>
        <dbReference type="ARBA" id="ARBA00023054"/>
    </source>
</evidence>
<accession>A0A0P4WSF5</accession>